<keyword evidence="2" id="KW-1185">Reference proteome</keyword>
<accession>A0A7W7QDN9</accession>
<comment type="caution">
    <text evidence="1">The sequence shown here is derived from an EMBL/GenBank/DDBJ whole genome shotgun (WGS) entry which is preliminary data.</text>
</comment>
<name>A0A7W7QDN9_9PSEU</name>
<reference evidence="1 2" key="1">
    <citation type="submission" date="2020-08" db="EMBL/GenBank/DDBJ databases">
        <title>Genomic Encyclopedia of Type Strains, Phase III (KMG-III): the genomes of soil and plant-associated and newly described type strains.</title>
        <authorList>
            <person name="Whitman W."/>
        </authorList>
    </citation>
    <scope>NUCLEOTIDE SEQUENCE [LARGE SCALE GENOMIC DNA]</scope>
    <source>
        <strain evidence="1 2">CECT 8960</strain>
    </source>
</reference>
<proteinExistence type="predicted"/>
<organism evidence="1 2">
    <name type="scientific">Actinophytocola algeriensis</name>
    <dbReference type="NCBI Taxonomy" id="1768010"/>
    <lineage>
        <taxon>Bacteria</taxon>
        <taxon>Bacillati</taxon>
        <taxon>Actinomycetota</taxon>
        <taxon>Actinomycetes</taxon>
        <taxon>Pseudonocardiales</taxon>
        <taxon>Pseudonocardiaceae</taxon>
    </lineage>
</organism>
<gene>
    <name evidence="1" type="ORF">FHR82_007991</name>
</gene>
<protein>
    <submittedName>
        <fullName evidence="1">Uncharacterized protein</fullName>
    </submittedName>
</protein>
<sequence length="467" mass="51299">MKGLRGLLLALVLVAASVVWPGSGSAVADTWRLTTAQRQAYLAHYAPVILKRGDENNGREGSDWLSNYDFDRDGDFSDNRASWRTVGQYATAGANPHWRIRPTLYTALIEYTENGVKNLVLLFHVYNAADKDFAEIHDWERVEIVLRGVTGTPGAGETVGHVTVTSHKDHVMRRGTDSAVNFMPTATGRHLLLWQADHSNFDLPDINPHGHELRFATTPWTTIAARMESTSTAETDINNDNEKNVHYAFVPENSAAAVATWRAQPITPATANALASKVDNGTAVPWQATKRVTYELQDLADVVPTHWQHANWQTHWLADKSSDVLLESPVTAENGAAEVSAGLQRFYTASRDSAASDLTDGREGVLQKAWFYGAYSGEENADEISGSDDFGGYAGLGVDSAGRSRGAASGDPASHNTYWRQHDFFVHTGAVDSADHRETGTWLPGEWYTPANGGFDGRWVQLFDDRL</sequence>
<evidence type="ECO:0000313" key="2">
    <source>
        <dbReference type="Proteomes" id="UP000520767"/>
    </source>
</evidence>
<evidence type="ECO:0000313" key="1">
    <source>
        <dbReference type="EMBL" id="MBB4911721.1"/>
    </source>
</evidence>
<dbReference type="RefSeq" id="WP_221464840.1">
    <property type="nucleotide sequence ID" value="NZ_JACHJQ010000010.1"/>
</dbReference>
<dbReference type="Proteomes" id="UP000520767">
    <property type="component" value="Unassembled WGS sequence"/>
</dbReference>
<dbReference type="AlphaFoldDB" id="A0A7W7QDN9"/>
<dbReference type="EMBL" id="JACHJQ010000010">
    <property type="protein sequence ID" value="MBB4911721.1"/>
    <property type="molecule type" value="Genomic_DNA"/>
</dbReference>